<name>A0ABM3ZV80_ZIZJJ</name>
<dbReference type="GeneID" id="132799778"/>
<sequence length="136" mass="15349">MSAAMGTIWAVVKPKRPVYAIEYAHIEKAVPNSELTSLAGNFSFVMRAYNPNKKSNIYYESMKIYNTIDSGNENAIPVRLVEDFFQRPFNVTQIHFLVLATFSSNDGADIINEYLLHGRITAKISVKAVMKFRHGS</sequence>
<gene>
    <name evidence="2" type="primary">LOC132799778</name>
</gene>
<evidence type="ECO:0000313" key="2">
    <source>
        <dbReference type="RefSeq" id="XP_060668396.1"/>
    </source>
</evidence>
<dbReference type="RefSeq" id="XP_060668396.1">
    <property type="nucleotide sequence ID" value="XM_060812413.1"/>
</dbReference>
<accession>A0ABM3ZV80</accession>
<dbReference type="Proteomes" id="UP001652623">
    <property type="component" value="Chromosome 10"/>
</dbReference>
<organism evidence="1 2">
    <name type="scientific">Ziziphus jujuba</name>
    <name type="common">Chinese jujube</name>
    <name type="synonym">Ziziphus sativa</name>
    <dbReference type="NCBI Taxonomy" id="326968"/>
    <lineage>
        <taxon>Eukaryota</taxon>
        <taxon>Viridiplantae</taxon>
        <taxon>Streptophyta</taxon>
        <taxon>Embryophyta</taxon>
        <taxon>Tracheophyta</taxon>
        <taxon>Spermatophyta</taxon>
        <taxon>Magnoliopsida</taxon>
        <taxon>eudicotyledons</taxon>
        <taxon>Gunneridae</taxon>
        <taxon>Pentapetalae</taxon>
        <taxon>rosids</taxon>
        <taxon>fabids</taxon>
        <taxon>Rosales</taxon>
        <taxon>Rhamnaceae</taxon>
        <taxon>Paliureae</taxon>
        <taxon>Ziziphus</taxon>
    </lineage>
</organism>
<evidence type="ECO:0000313" key="1">
    <source>
        <dbReference type="Proteomes" id="UP001652623"/>
    </source>
</evidence>
<protein>
    <submittedName>
        <fullName evidence="2">Uncharacterized protein At1g08160-like</fullName>
    </submittedName>
</protein>
<keyword evidence="1" id="KW-1185">Reference proteome</keyword>
<proteinExistence type="predicted"/>
<reference evidence="2" key="1">
    <citation type="submission" date="2025-08" db="UniProtKB">
        <authorList>
            <consortium name="RefSeq"/>
        </authorList>
    </citation>
    <scope>IDENTIFICATION</scope>
    <source>
        <tissue evidence="2">Seedling</tissue>
    </source>
</reference>